<dbReference type="EMBL" id="BAABGX010000002">
    <property type="protein sequence ID" value="GAA4302867.1"/>
    <property type="molecule type" value="Genomic_DNA"/>
</dbReference>
<accession>A0ABP8FG34</accession>
<comment type="caution">
    <text evidence="2">The sequence shown here is derived from an EMBL/GenBank/DDBJ whole genome shotgun (WGS) entry which is preliminary data.</text>
</comment>
<protein>
    <submittedName>
        <fullName evidence="2">Uncharacterized protein</fullName>
    </submittedName>
</protein>
<evidence type="ECO:0000256" key="1">
    <source>
        <dbReference type="SAM" id="Phobius"/>
    </source>
</evidence>
<evidence type="ECO:0000313" key="3">
    <source>
        <dbReference type="Proteomes" id="UP001501844"/>
    </source>
</evidence>
<reference evidence="3" key="1">
    <citation type="journal article" date="2019" name="Int. J. Syst. Evol. Microbiol.">
        <title>The Global Catalogue of Microorganisms (GCM) 10K type strain sequencing project: providing services to taxonomists for standard genome sequencing and annotation.</title>
        <authorList>
            <consortium name="The Broad Institute Genomics Platform"/>
            <consortium name="The Broad Institute Genome Sequencing Center for Infectious Disease"/>
            <person name="Wu L."/>
            <person name="Ma J."/>
        </authorList>
    </citation>
    <scope>NUCLEOTIDE SEQUENCE [LARGE SCALE GENOMIC DNA]</scope>
    <source>
        <strain evidence="3">JCM 17917</strain>
    </source>
</reference>
<proteinExistence type="predicted"/>
<dbReference type="Proteomes" id="UP001501844">
    <property type="component" value="Unassembled WGS sequence"/>
</dbReference>
<keyword evidence="1" id="KW-1133">Transmembrane helix</keyword>
<keyword evidence="1" id="KW-0812">Transmembrane</keyword>
<keyword evidence="3" id="KW-1185">Reference proteome</keyword>
<keyword evidence="1" id="KW-0472">Membrane</keyword>
<name>A0ABP8FG34_9BACT</name>
<feature type="transmembrane region" description="Helical" evidence="1">
    <location>
        <begin position="45"/>
        <end position="62"/>
    </location>
</feature>
<evidence type="ECO:0000313" key="2">
    <source>
        <dbReference type="EMBL" id="GAA4302867.1"/>
    </source>
</evidence>
<gene>
    <name evidence="2" type="ORF">GCM10023183_14930</name>
</gene>
<feature type="transmembrane region" description="Helical" evidence="1">
    <location>
        <begin position="15"/>
        <end position="33"/>
    </location>
</feature>
<sequence>MEWSKVFNPKAMNSFQFIALTGIIMSLLAHVLLHFLGKDIESFNYLYLCWAVLFVFGTIQNLRHNPEDDDHHHHHH</sequence>
<organism evidence="2 3">
    <name type="scientific">Nibribacter koreensis</name>
    <dbReference type="NCBI Taxonomy" id="1084519"/>
    <lineage>
        <taxon>Bacteria</taxon>
        <taxon>Pseudomonadati</taxon>
        <taxon>Bacteroidota</taxon>
        <taxon>Cytophagia</taxon>
        <taxon>Cytophagales</taxon>
        <taxon>Hymenobacteraceae</taxon>
        <taxon>Nibribacter</taxon>
    </lineage>
</organism>